<evidence type="ECO:0000313" key="2">
    <source>
        <dbReference type="Proteomes" id="UP000217211"/>
    </source>
</evidence>
<organism evidence="1 2">
    <name type="scientific">Sinorhizobium sojae CCBAU 05684</name>
    <dbReference type="NCBI Taxonomy" id="716928"/>
    <lineage>
        <taxon>Bacteria</taxon>
        <taxon>Pseudomonadati</taxon>
        <taxon>Pseudomonadota</taxon>
        <taxon>Alphaproteobacteria</taxon>
        <taxon>Hyphomicrobiales</taxon>
        <taxon>Rhizobiaceae</taxon>
        <taxon>Sinorhizobium/Ensifer group</taxon>
        <taxon>Sinorhizobium</taxon>
    </lineage>
</organism>
<dbReference type="KEGG" id="esj:SJ05684_c18480"/>
<keyword evidence="2" id="KW-1185">Reference proteome</keyword>
<accession>A0A249PBG4</accession>
<gene>
    <name evidence="1" type="ORF">SJ05684_c18480</name>
</gene>
<dbReference type="Proteomes" id="UP000217211">
    <property type="component" value="Chromosome"/>
</dbReference>
<name>A0A249PBG4_9HYPH</name>
<reference evidence="1 2" key="1">
    <citation type="submission" date="2017-08" db="EMBL/GenBank/DDBJ databases">
        <title>Multipartite genome sequences of Sinorhizobium species nodulating soybeans.</title>
        <authorList>
            <person name="Tian C.F."/>
        </authorList>
    </citation>
    <scope>NUCLEOTIDE SEQUENCE [LARGE SCALE GENOMIC DNA]</scope>
    <source>
        <strain evidence="1 2">CCBAU 05684</strain>
    </source>
</reference>
<sequence>MKYLELKEKAEFEDAFSKALKLKPATGLGARAMSSSKKSAK</sequence>
<dbReference type="AlphaFoldDB" id="A0A249PBG4"/>
<evidence type="ECO:0000313" key="1">
    <source>
        <dbReference type="EMBL" id="ASY63290.1"/>
    </source>
</evidence>
<protein>
    <submittedName>
        <fullName evidence="1">Uncharacterized protein</fullName>
    </submittedName>
</protein>
<dbReference type="EMBL" id="CP023067">
    <property type="protein sequence ID" value="ASY63290.1"/>
    <property type="molecule type" value="Genomic_DNA"/>
</dbReference>
<proteinExistence type="predicted"/>